<dbReference type="Proteomes" id="UP000000226">
    <property type="component" value="Chromosome 11"/>
</dbReference>
<evidence type="ECO:0000313" key="3">
    <source>
        <dbReference type="Proteomes" id="UP000000226"/>
    </source>
</evidence>
<protein>
    <submittedName>
        <fullName evidence="2">Uncharacterized protein</fullName>
    </submittedName>
</protein>
<gene>
    <name evidence="2" type="ORF">PHAVU_011G165200g</name>
</gene>
<reference evidence="3" key="1">
    <citation type="journal article" date="2014" name="Nat. Genet.">
        <title>A reference genome for common bean and genome-wide analysis of dual domestications.</title>
        <authorList>
            <person name="Schmutz J."/>
            <person name="McClean P.E."/>
            <person name="Mamidi S."/>
            <person name="Wu G.A."/>
            <person name="Cannon S.B."/>
            <person name="Grimwood J."/>
            <person name="Jenkins J."/>
            <person name="Shu S."/>
            <person name="Song Q."/>
            <person name="Chavarro C."/>
            <person name="Torres-Torres M."/>
            <person name="Geffroy V."/>
            <person name="Moghaddam S.M."/>
            <person name="Gao D."/>
            <person name="Abernathy B."/>
            <person name="Barry K."/>
            <person name="Blair M."/>
            <person name="Brick M.A."/>
            <person name="Chovatia M."/>
            <person name="Gepts P."/>
            <person name="Goodstein D.M."/>
            <person name="Gonzales M."/>
            <person name="Hellsten U."/>
            <person name="Hyten D.L."/>
            <person name="Jia G."/>
            <person name="Kelly J.D."/>
            <person name="Kudrna D."/>
            <person name="Lee R."/>
            <person name="Richard M.M."/>
            <person name="Miklas P.N."/>
            <person name="Osorno J.M."/>
            <person name="Rodrigues J."/>
            <person name="Thareau V."/>
            <person name="Urrea C.A."/>
            <person name="Wang M."/>
            <person name="Yu Y."/>
            <person name="Zhang M."/>
            <person name="Wing R.A."/>
            <person name="Cregan P.B."/>
            <person name="Rokhsar D.S."/>
            <person name="Jackson S.A."/>
        </authorList>
    </citation>
    <scope>NUCLEOTIDE SEQUENCE [LARGE SCALE GENOMIC DNA]</scope>
    <source>
        <strain evidence="3">cv. G19833</strain>
    </source>
</reference>
<evidence type="ECO:0000313" key="2">
    <source>
        <dbReference type="EMBL" id="ESW05260.1"/>
    </source>
</evidence>
<sequence>MGKRKEERRERRELLGSNFTVLPFVCLSLPPKFFVPRVQSLQELVTWGFLLFLTLFVYLYHLSRRGNNLCMRFPSFIKVIC</sequence>
<keyword evidence="1" id="KW-1133">Transmembrane helix</keyword>
<name>V7AJ47_PHAVU</name>
<organism evidence="2 3">
    <name type="scientific">Phaseolus vulgaris</name>
    <name type="common">Kidney bean</name>
    <name type="synonym">French bean</name>
    <dbReference type="NCBI Taxonomy" id="3885"/>
    <lineage>
        <taxon>Eukaryota</taxon>
        <taxon>Viridiplantae</taxon>
        <taxon>Streptophyta</taxon>
        <taxon>Embryophyta</taxon>
        <taxon>Tracheophyta</taxon>
        <taxon>Spermatophyta</taxon>
        <taxon>Magnoliopsida</taxon>
        <taxon>eudicotyledons</taxon>
        <taxon>Gunneridae</taxon>
        <taxon>Pentapetalae</taxon>
        <taxon>rosids</taxon>
        <taxon>fabids</taxon>
        <taxon>Fabales</taxon>
        <taxon>Fabaceae</taxon>
        <taxon>Papilionoideae</taxon>
        <taxon>50 kb inversion clade</taxon>
        <taxon>NPAAA clade</taxon>
        <taxon>indigoferoid/millettioid clade</taxon>
        <taxon>Phaseoleae</taxon>
        <taxon>Phaseolus</taxon>
    </lineage>
</organism>
<dbReference type="SMR" id="V7AJ47"/>
<proteinExistence type="predicted"/>
<feature type="transmembrane region" description="Helical" evidence="1">
    <location>
        <begin position="44"/>
        <end position="62"/>
    </location>
</feature>
<dbReference type="EMBL" id="CM002298">
    <property type="protein sequence ID" value="ESW05260.1"/>
    <property type="molecule type" value="Genomic_DNA"/>
</dbReference>
<dbReference type="Gramene" id="ESW05260">
    <property type="protein sequence ID" value="ESW05260"/>
    <property type="gene ID" value="PHAVU_011G165200g"/>
</dbReference>
<evidence type="ECO:0000256" key="1">
    <source>
        <dbReference type="SAM" id="Phobius"/>
    </source>
</evidence>
<feature type="transmembrane region" description="Helical" evidence="1">
    <location>
        <begin position="12"/>
        <end position="32"/>
    </location>
</feature>
<keyword evidence="1" id="KW-0812">Transmembrane</keyword>
<dbReference type="AlphaFoldDB" id="V7AJ47"/>
<accession>V7AJ47</accession>
<keyword evidence="3" id="KW-1185">Reference proteome</keyword>
<keyword evidence="1" id="KW-0472">Membrane</keyword>